<accession>A0A150LCD6</accession>
<gene>
    <name evidence="1" type="ORF">B4102_2416</name>
</gene>
<dbReference type="STRING" id="46224.B4102_2416"/>
<evidence type="ECO:0000313" key="1">
    <source>
        <dbReference type="EMBL" id="KYD10003.1"/>
    </source>
</evidence>
<reference evidence="1 2" key="1">
    <citation type="submission" date="2016-01" db="EMBL/GenBank/DDBJ databases">
        <title>Genome Sequences of Twelve Sporeforming Bacillus Species Isolated from Foods.</title>
        <authorList>
            <person name="Berendsen E.M."/>
            <person name="Wells-Bennik M.H."/>
            <person name="Krawcyk A.O."/>
            <person name="De Jong A."/>
            <person name="Holsappel S."/>
            <person name="Eijlander R.T."/>
            <person name="Kuipers O.P."/>
        </authorList>
    </citation>
    <scope>NUCLEOTIDE SEQUENCE [LARGE SCALE GENOMIC DNA]</scope>
    <source>
        <strain evidence="1 2">B4102</strain>
    </source>
</reference>
<organism evidence="1 2">
    <name type="scientific">Heyndrickxia sporothermodurans</name>
    <dbReference type="NCBI Taxonomy" id="46224"/>
    <lineage>
        <taxon>Bacteria</taxon>
        <taxon>Bacillati</taxon>
        <taxon>Bacillota</taxon>
        <taxon>Bacilli</taxon>
        <taxon>Bacillales</taxon>
        <taxon>Bacillaceae</taxon>
        <taxon>Heyndrickxia</taxon>
    </lineage>
</organism>
<name>A0A150LCD6_9BACI</name>
<protein>
    <submittedName>
        <fullName evidence="1">Uncharacterized protein</fullName>
    </submittedName>
</protein>
<keyword evidence="2" id="KW-1185">Reference proteome</keyword>
<evidence type="ECO:0000313" key="2">
    <source>
        <dbReference type="Proteomes" id="UP000075666"/>
    </source>
</evidence>
<proteinExistence type="predicted"/>
<dbReference type="EMBL" id="LQYN01000019">
    <property type="protein sequence ID" value="KYD10003.1"/>
    <property type="molecule type" value="Genomic_DNA"/>
</dbReference>
<dbReference type="Proteomes" id="UP000075666">
    <property type="component" value="Unassembled WGS sequence"/>
</dbReference>
<dbReference type="AlphaFoldDB" id="A0A150LCD6"/>
<comment type="caution">
    <text evidence="1">The sequence shown here is derived from an EMBL/GenBank/DDBJ whole genome shotgun (WGS) entry which is preliminary data.</text>
</comment>
<sequence>MPLGIKPVSPYKNINAITPTSEGKTIGMMAAVEKKLLPGKSYRLKMIANGIPIKALTNTLKREI</sequence>